<evidence type="ECO:0000256" key="1">
    <source>
        <dbReference type="ARBA" id="ARBA00001947"/>
    </source>
</evidence>
<feature type="domain" description="Cysteinyl-tRNA synthetase class Ia DALR" evidence="15">
    <location>
        <begin position="597"/>
        <end position="659"/>
    </location>
</feature>
<evidence type="ECO:0000256" key="6">
    <source>
        <dbReference type="ARBA" id="ARBA00022490"/>
    </source>
</evidence>
<reference evidence="17 18" key="2">
    <citation type="submission" date="2024-05" db="EMBL/GenBank/DDBJ databases">
        <authorList>
            <person name="Chen Y."/>
            <person name="Shah S."/>
            <person name="Dougan E. K."/>
            <person name="Thang M."/>
            <person name="Chan C."/>
        </authorList>
    </citation>
    <scope>NUCLEOTIDE SEQUENCE [LARGE SCALE GENOMIC DNA]</scope>
</reference>
<keyword evidence="10" id="KW-0862">Zinc</keyword>
<dbReference type="OrthoDB" id="445828at2759"/>
<dbReference type="HAMAP" id="MF_00041">
    <property type="entry name" value="Cys_tRNA_synth"/>
    <property type="match status" value="1"/>
</dbReference>
<dbReference type="EC" id="6.1.1.16" evidence="4"/>
<dbReference type="Gene3D" id="1.20.120.1910">
    <property type="entry name" value="Cysteine-tRNA ligase, C-terminal anti-codon recognition domain"/>
    <property type="match status" value="1"/>
</dbReference>
<dbReference type="Gene3D" id="3.90.1010.10">
    <property type="match status" value="1"/>
</dbReference>
<dbReference type="Proteomes" id="UP001152797">
    <property type="component" value="Unassembled WGS sequence"/>
</dbReference>
<dbReference type="Pfam" id="PF09190">
    <property type="entry name" value="DALR_2"/>
    <property type="match status" value="1"/>
</dbReference>
<keyword evidence="11" id="KW-0067">ATP-binding</keyword>
<dbReference type="GO" id="GO:0046872">
    <property type="term" value="F:metal ion binding"/>
    <property type="evidence" value="ECO:0007669"/>
    <property type="project" value="UniProtKB-KW"/>
</dbReference>
<dbReference type="PANTHER" id="PTHR10890">
    <property type="entry name" value="CYSTEINYL-TRNA SYNTHETASE"/>
    <property type="match status" value="1"/>
</dbReference>
<evidence type="ECO:0000256" key="7">
    <source>
        <dbReference type="ARBA" id="ARBA00022598"/>
    </source>
</evidence>
<comment type="subcellular location">
    <subcellularLocation>
        <location evidence="2">Cytoplasm</location>
    </subcellularLocation>
</comment>
<dbReference type="Pfam" id="PF23493">
    <property type="entry name" value="CysS_C"/>
    <property type="match status" value="1"/>
</dbReference>
<keyword evidence="18" id="KW-1185">Reference proteome</keyword>
<dbReference type="Pfam" id="PF01406">
    <property type="entry name" value="tRNA-synt_1e"/>
    <property type="match status" value="1"/>
</dbReference>
<dbReference type="CDD" id="cd07963">
    <property type="entry name" value="Anticodon_Ia_Cys"/>
    <property type="match status" value="1"/>
</dbReference>
<evidence type="ECO:0000313" key="18">
    <source>
        <dbReference type="Proteomes" id="UP001152797"/>
    </source>
</evidence>
<accession>A0A9P1CWZ4</accession>
<dbReference type="GO" id="GO:0005524">
    <property type="term" value="F:ATP binding"/>
    <property type="evidence" value="ECO:0007669"/>
    <property type="project" value="UniProtKB-KW"/>
</dbReference>
<proteinExistence type="inferred from homology"/>
<dbReference type="SUPFAM" id="SSF47323">
    <property type="entry name" value="Anticodon-binding domain of a subclass of class I aminoacyl-tRNA synthetases"/>
    <property type="match status" value="1"/>
</dbReference>
<dbReference type="GO" id="GO:0006423">
    <property type="term" value="P:cysteinyl-tRNA aminoacylation"/>
    <property type="evidence" value="ECO:0007669"/>
    <property type="project" value="InterPro"/>
</dbReference>
<reference evidence="16" key="1">
    <citation type="submission" date="2022-10" db="EMBL/GenBank/DDBJ databases">
        <authorList>
            <person name="Chen Y."/>
            <person name="Dougan E. K."/>
            <person name="Chan C."/>
            <person name="Rhodes N."/>
            <person name="Thang M."/>
        </authorList>
    </citation>
    <scope>NUCLEOTIDE SEQUENCE</scope>
</reference>
<dbReference type="InterPro" id="IPR015803">
    <property type="entry name" value="Cys-tRNA-ligase"/>
</dbReference>
<dbReference type="EMBL" id="CAMXCT030002594">
    <property type="protein sequence ID" value="CAL4786522.1"/>
    <property type="molecule type" value="Genomic_DNA"/>
</dbReference>
<comment type="cofactor">
    <cofactor evidence="1">
        <name>Zn(2+)</name>
        <dbReference type="ChEBI" id="CHEBI:29105"/>
    </cofactor>
</comment>
<evidence type="ECO:0000256" key="3">
    <source>
        <dbReference type="ARBA" id="ARBA00005594"/>
    </source>
</evidence>
<dbReference type="PANTHER" id="PTHR10890:SF3">
    <property type="entry name" value="CYSTEINE--TRNA LIGASE, CYTOPLASMIC"/>
    <property type="match status" value="1"/>
</dbReference>
<evidence type="ECO:0000256" key="14">
    <source>
        <dbReference type="ARBA" id="ARBA00031499"/>
    </source>
</evidence>
<protein>
    <recommendedName>
        <fullName evidence="5">Cysteine--tRNA ligase</fullName>
        <ecNumber evidence="4">6.1.1.16</ecNumber>
    </recommendedName>
    <alternativeName>
        <fullName evidence="14">Cysteinyl-tRNA synthetase</fullName>
    </alternativeName>
</protein>
<dbReference type="InterPro" id="IPR014729">
    <property type="entry name" value="Rossmann-like_a/b/a_fold"/>
</dbReference>
<evidence type="ECO:0000256" key="9">
    <source>
        <dbReference type="ARBA" id="ARBA00022741"/>
    </source>
</evidence>
<evidence type="ECO:0000313" key="17">
    <source>
        <dbReference type="EMBL" id="CAL4786522.1"/>
    </source>
</evidence>
<dbReference type="EMBL" id="CAMXCT010002594">
    <property type="protein sequence ID" value="CAI3999210.1"/>
    <property type="molecule type" value="Genomic_DNA"/>
</dbReference>
<comment type="caution">
    <text evidence="16">The sequence shown here is derived from an EMBL/GenBank/DDBJ whole genome shotgun (WGS) entry which is preliminary data.</text>
</comment>
<dbReference type="InterPro" id="IPR015273">
    <property type="entry name" value="Cys-tRNA-synt_Ia_DALR"/>
</dbReference>
<dbReference type="GO" id="GO:0004817">
    <property type="term" value="F:cysteine-tRNA ligase activity"/>
    <property type="evidence" value="ECO:0007669"/>
    <property type="project" value="UniProtKB-EC"/>
</dbReference>
<keyword evidence="13" id="KW-0030">Aminoacyl-tRNA synthetase</keyword>
<keyword evidence="9" id="KW-0547">Nucleotide-binding</keyword>
<comment type="similarity">
    <text evidence="3">Belongs to the class-I aminoacyl-tRNA synthetase family.</text>
</comment>
<dbReference type="InterPro" id="IPR032678">
    <property type="entry name" value="tRNA-synt_1_cat_dom"/>
</dbReference>
<keyword evidence="6" id="KW-0963">Cytoplasm</keyword>
<evidence type="ECO:0000256" key="2">
    <source>
        <dbReference type="ARBA" id="ARBA00004496"/>
    </source>
</evidence>
<evidence type="ECO:0000256" key="12">
    <source>
        <dbReference type="ARBA" id="ARBA00022917"/>
    </source>
</evidence>
<dbReference type="NCBIfam" id="TIGR00435">
    <property type="entry name" value="cysS"/>
    <property type="match status" value="1"/>
</dbReference>
<evidence type="ECO:0000256" key="11">
    <source>
        <dbReference type="ARBA" id="ARBA00022840"/>
    </source>
</evidence>
<evidence type="ECO:0000256" key="10">
    <source>
        <dbReference type="ARBA" id="ARBA00022833"/>
    </source>
</evidence>
<keyword evidence="8" id="KW-0479">Metal-binding</keyword>
<keyword evidence="12" id="KW-0648">Protein biosynthesis</keyword>
<dbReference type="PRINTS" id="PR00983">
    <property type="entry name" value="TRNASYNTHCYS"/>
</dbReference>
<dbReference type="AlphaFoldDB" id="A0A9P1CWZ4"/>
<sequence>MGSSLAGEMPPEAFLRPSPVHRIASHSAAPSRMPRFSARQSASSKFSADAMAVAGAMALGVTGGFQASRRSCRTRELRARIARAMSPMSPGDYGLPPKLAGMAGALSALPNDRMRYQQLMALAGKLKPMADDLKVPENKVPGCLSVVHVHASLEEDGTVTFQGDSDALISKGLVALLVLCLSGCTPEEIAGVQPEFIKASGISASLTPGRNNGFFNMFKLMNKKVARLKAAKAAESGESGAMKAGEDTETEETPELQIYNTLSRSKEAFKTLEPGKVKMYVCGVTVYDLCHLGHARVMVFFDIVARFLRHLGYDVTFVRNVTDIDDKIIKRSQETGETAEELARRMEEEMARDAKSLGCTSPDFEPRVSESIEEITSMVETLVKKDFAYAGKGDVYFRVRRFETYGRLSRCSLDGNEAGARVEVADVKEAPEDFVLWKSAKPSEPSWESPWGPGRPGWHIECSAMAKRYLGDTLDIHGGGPDLVFPHHENEIAQSEAANDQPYVKTWMHCAAVRSTGNEKMSKSLGNFVTIRDVLKQYDGEVVRFYLLSSQYRRPMMYSEEALEEAQERLLKLYSSLRGAAGAQTESPDPECEQQHRFLAAMANDFDTVNAIAALTDLSRELLQLQQGDHGAEFQTKARQLRAMGAVLGILQRDPEEVCKGPVDSDFEAKVEDLIQARADARKAKDFTKADAIRDELTGMGVVIEDGAKGTSWRVASLA</sequence>
<dbReference type="SUPFAM" id="SSF52374">
    <property type="entry name" value="Nucleotidylyl transferase"/>
    <property type="match status" value="1"/>
</dbReference>
<dbReference type="FunFam" id="3.40.50.620:FF:000009">
    <property type="entry name" value="Cysteine--tRNA ligase"/>
    <property type="match status" value="1"/>
</dbReference>
<dbReference type="SMART" id="SM00840">
    <property type="entry name" value="DALR_2"/>
    <property type="match status" value="1"/>
</dbReference>
<organism evidence="16">
    <name type="scientific">Cladocopium goreaui</name>
    <dbReference type="NCBI Taxonomy" id="2562237"/>
    <lineage>
        <taxon>Eukaryota</taxon>
        <taxon>Sar</taxon>
        <taxon>Alveolata</taxon>
        <taxon>Dinophyceae</taxon>
        <taxon>Suessiales</taxon>
        <taxon>Symbiodiniaceae</taxon>
        <taxon>Cladocopium</taxon>
    </lineage>
</organism>
<dbReference type="InterPro" id="IPR003808">
    <property type="entry name" value="Fe-S_metab-assoc_dom"/>
</dbReference>
<dbReference type="SUPFAM" id="SSF82649">
    <property type="entry name" value="SufE/NifU"/>
    <property type="match status" value="1"/>
</dbReference>
<evidence type="ECO:0000259" key="15">
    <source>
        <dbReference type="SMART" id="SM00840"/>
    </source>
</evidence>
<gene>
    <name evidence="16" type="ORF">C1SCF055_LOCUS25433</name>
</gene>
<dbReference type="EMBL" id="CAMXCT020002594">
    <property type="protein sequence ID" value="CAL1152585.1"/>
    <property type="molecule type" value="Genomic_DNA"/>
</dbReference>
<dbReference type="Pfam" id="PF02657">
    <property type="entry name" value="SufE"/>
    <property type="match status" value="1"/>
</dbReference>
<dbReference type="InterPro" id="IPR009080">
    <property type="entry name" value="tRNAsynth_Ia_anticodon-bd"/>
</dbReference>
<evidence type="ECO:0000256" key="8">
    <source>
        <dbReference type="ARBA" id="ARBA00022723"/>
    </source>
</evidence>
<dbReference type="InterPro" id="IPR056411">
    <property type="entry name" value="CysS_C"/>
</dbReference>
<keyword evidence="7 17" id="KW-0436">Ligase</keyword>
<evidence type="ECO:0000256" key="4">
    <source>
        <dbReference type="ARBA" id="ARBA00012832"/>
    </source>
</evidence>
<name>A0A9P1CWZ4_9DINO</name>
<dbReference type="Gene3D" id="3.40.50.620">
    <property type="entry name" value="HUPs"/>
    <property type="match status" value="1"/>
</dbReference>
<evidence type="ECO:0000256" key="5">
    <source>
        <dbReference type="ARBA" id="ARBA00014738"/>
    </source>
</evidence>
<dbReference type="InterPro" id="IPR024909">
    <property type="entry name" value="Cys-tRNA/MSH_ligase"/>
</dbReference>
<dbReference type="GO" id="GO:0005829">
    <property type="term" value="C:cytosol"/>
    <property type="evidence" value="ECO:0007669"/>
    <property type="project" value="TreeGrafter"/>
</dbReference>
<dbReference type="CDD" id="cd00672">
    <property type="entry name" value="CysRS_core"/>
    <property type="match status" value="1"/>
</dbReference>
<evidence type="ECO:0000256" key="13">
    <source>
        <dbReference type="ARBA" id="ARBA00023146"/>
    </source>
</evidence>
<evidence type="ECO:0000313" key="16">
    <source>
        <dbReference type="EMBL" id="CAI3999210.1"/>
    </source>
</evidence>